<name>C1FDF0_MICCC</name>
<dbReference type="GO" id="GO:0003729">
    <property type="term" value="F:mRNA binding"/>
    <property type="evidence" value="ECO:0007669"/>
    <property type="project" value="TreeGrafter"/>
</dbReference>
<keyword evidence="4" id="KW-0853">WD repeat</keyword>
<keyword evidence="3" id="KW-0396">Initiation factor</keyword>
<dbReference type="OrthoDB" id="2194683at2759"/>
<evidence type="ECO:0000256" key="6">
    <source>
        <dbReference type="ARBA" id="ARBA00022845"/>
    </source>
</evidence>
<feature type="compositionally biased region" description="Basic and acidic residues" evidence="8">
    <location>
        <begin position="447"/>
        <end position="456"/>
    </location>
</feature>
<dbReference type="PANTHER" id="PTHR13227:SF0">
    <property type="entry name" value="EUKARYOTIC TRANSLATION INITIATION FACTOR 2A"/>
    <property type="match status" value="1"/>
</dbReference>
<dbReference type="GO" id="GO:0022627">
    <property type="term" value="C:cytosolic small ribosomal subunit"/>
    <property type="evidence" value="ECO:0007669"/>
    <property type="project" value="TreeGrafter"/>
</dbReference>
<feature type="domain" description="Translation initiation factor beta propellor-like" evidence="9">
    <location>
        <begin position="211"/>
        <end position="369"/>
    </location>
</feature>
<dbReference type="GO" id="GO:0006417">
    <property type="term" value="P:regulation of translation"/>
    <property type="evidence" value="ECO:0007669"/>
    <property type="project" value="UniProtKB-KW"/>
</dbReference>
<dbReference type="Proteomes" id="UP000002009">
    <property type="component" value="Chromosome 1"/>
</dbReference>
<dbReference type="InterPro" id="IPR015943">
    <property type="entry name" value="WD40/YVTN_repeat-like_dom_sf"/>
</dbReference>
<evidence type="ECO:0000256" key="7">
    <source>
        <dbReference type="ARBA" id="ARBA00022917"/>
    </source>
</evidence>
<evidence type="ECO:0000256" key="5">
    <source>
        <dbReference type="ARBA" id="ARBA00022737"/>
    </source>
</evidence>
<dbReference type="SUPFAM" id="SSF82171">
    <property type="entry name" value="DPP6 N-terminal domain-like"/>
    <property type="match status" value="1"/>
</dbReference>
<gene>
    <name evidence="10" type="ORF">MICPUN_55005</name>
</gene>
<dbReference type="RefSeq" id="XP_002507119.1">
    <property type="nucleotide sequence ID" value="XM_002507073.1"/>
</dbReference>
<dbReference type="eggNOG" id="KOG2315">
    <property type="taxonomic scope" value="Eukaryota"/>
</dbReference>
<proteinExistence type="inferred from homology"/>
<evidence type="ECO:0000256" key="4">
    <source>
        <dbReference type="ARBA" id="ARBA00022574"/>
    </source>
</evidence>
<dbReference type="InterPro" id="IPR013979">
    <property type="entry name" value="TIF_beta_prop-like"/>
</dbReference>
<feature type="compositionally biased region" description="Basic residues" evidence="8">
    <location>
        <begin position="531"/>
        <end position="546"/>
    </location>
</feature>
<sequence>MHLIERGPDGVQLRAVEGSLVCEHAESFSASQTVFADDGQLLACLHTDEVHIYDTINNSILHRLPTPGTIAAYFSPAGSYLVIYQKANTSGAGEEKNLSVWQLDGAKKVFACFQRTFNNSNRRTLQFSDDESIASRAVTNEVHFYNTNDFLAQPFRLRVPHVSSHKISPGKLPTFVAFVPEMKGQPASVRLYGVPSGVSDGFSEAEPLAQKSFFRVNEVEYEWAADGSAVLILGSSELDATNRNYYGESSLFFMRADGTLECKVPLDKEGPVHDAAFSPKIDEFVVVYGYMPANATIFSSLKCEPIYQLGAGPHNTVRWNPFGRFLCLAGFGNLPGDMQFFDRKADGKYKVIGKARANCSVRCHFDEHDLNSYTFSDFLRCPEWSPNGRYLLTATTAPRLNVDNGYKLWRYSGELLQHVARERLFEAKWQPVSKNDYLDRPISPGRVRRENRETGSHGHATFQSAAPYRPPHVTSGSGNFSLAKAAPDEAGPGRYRPTGASKAHLSPNSMNQGPPGAIFVNPDASKNAAKNAKKRAAARARKQNMS</sequence>
<reference evidence="10 11" key="1">
    <citation type="journal article" date="2009" name="Science">
        <title>Green evolution and dynamic adaptations revealed by genomes of the marine picoeukaryotes Micromonas.</title>
        <authorList>
            <person name="Worden A.Z."/>
            <person name="Lee J.H."/>
            <person name="Mock T."/>
            <person name="Rouze P."/>
            <person name="Simmons M.P."/>
            <person name="Aerts A.L."/>
            <person name="Allen A.E."/>
            <person name="Cuvelier M.L."/>
            <person name="Derelle E."/>
            <person name="Everett M.V."/>
            <person name="Foulon E."/>
            <person name="Grimwood J."/>
            <person name="Gundlach H."/>
            <person name="Henrissat B."/>
            <person name="Napoli C."/>
            <person name="McDonald S.M."/>
            <person name="Parker M.S."/>
            <person name="Rombauts S."/>
            <person name="Salamov A."/>
            <person name="Von Dassow P."/>
            <person name="Badger J.H."/>
            <person name="Coutinho P.M."/>
            <person name="Demir E."/>
            <person name="Dubchak I."/>
            <person name="Gentemann C."/>
            <person name="Eikrem W."/>
            <person name="Gready J.E."/>
            <person name="John U."/>
            <person name="Lanier W."/>
            <person name="Lindquist E.A."/>
            <person name="Lucas S."/>
            <person name="Mayer K.F."/>
            <person name="Moreau H."/>
            <person name="Not F."/>
            <person name="Otillar R."/>
            <person name="Panaud O."/>
            <person name="Pangilinan J."/>
            <person name="Paulsen I."/>
            <person name="Piegu B."/>
            <person name="Poliakov A."/>
            <person name="Robbens S."/>
            <person name="Schmutz J."/>
            <person name="Toulza E."/>
            <person name="Wyss T."/>
            <person name="Zelensky A."/>
            <person name="Zhou K."/>
            <person name="Armbrust E.V."/>
            <person name="Bhattacharya D."/>
            <person name="Goodenough U.W."/>
            <person name="Van de Peer Y."/>
            <person name="Grigoriev I.V."/>
        </authorList>
    </citation>
    <scope>NUCLEOTIDE SEQUENCE [LARGE SCALE GENOMIC DNA]</scope>
    <source>
        <strain evidence="11">RCC299 / NOUM17</strain>
    </source>
</reference>
<protein>
    <recommendedName>
        <fullName evidence="2">Eukaryotic translation initiation factor 2A</fullName>
    </recommendedName>
</protein>
<dbReference type="OMA" id="RCCAYSP"/>
<dbReference type="AlphaFoldDB" id="C1FDF0"/>
<evidence type="ECO:0000256" key="8">
    <source>
        <dbReference type="SAM" id="MobiDB-lite"/>
    </source>
</evidence>
<accession>C1FDF0</accession>
<evidence type="ECO:0000313" key="10">
    <source>
        <dbReference type="EMBL" id="ACO68377.1"/>
    </source>
</evidence>
<dbReference type="STRING" id="296587.C1FDF0"/>
<dbReference type="GO" id="GO:0003743">
    <property type="term" value="F:translation initiation factor activity"/>
    <property type="evidence" value="ECO:0007669"/>
    <property type="project" value="UniProtKB-KW"/>
</dbReference>
<dbReference type="FunCoup" id="C1FDF0">
    <property type="interactions" value="2063"/>
</dbReference>
<evidence type="ECO:0000256" key="1">
    <source>
        <dbReference type="ARBA" id="ARBA00009573"/>
    </source>
</evidence>
<dbReference type="PANTHER" id="PTHR13227">
    <property type="entry name" value="EUKARYOTIC TRANSLATION INITIATION FACTOR 2A"/>
    <property type="match status" value="1"/>
</dbReference>
<evidence type="ECO:0000256" key="2">
    <source>
        <dbReference type="ARBA" id="ARBA00013819"/>
    </source>
</evidence>
<dbReference type="InterPro" id="IPR011387">
    <property type="entry name" value="TIF2A"/>
</dbReference>
<organism evidence="10 11">
    <name type="scientific">Micromonas commoda (strain RCC299 / NOUM17 / CCMP2709)</name>
    <name type="common">Picoplanktonic green alga</name>
    <dbReference type="NCBI Taxonomy" id="296587"/>
    <lineage>
        <taxon>Eukaryota</taxon>
        <taxon>Viridiplantae</taxon>
        <taxon>Chlorophyta</taxon>
        <taxon>Mamiellophyceae</taxon>
        <taxon>Mamiellales</taxon>
        <taxon>Mamiellaceae</taxon>
        <taxon>Micromonas</taxon>
    </lineage>
</organism>
<feature type="domain" description="Translation initiation factor beta propellor-like" evidence="9">
    <location>
        <begin position="383"/>
        <end position="426"/>
    </location>
</feature>
<keyword evidence="6" id="KW-0810">Translation regulation</keyword>
<keyword evidence="5" id="KW-0677">Repeat</keyword>
<evidence type="ECO:0000259" key="9">
    <source>
        <dbReference type="Pfam" id="PF08662"/>
    </source>
</evidence>
<dbReference type="Gene3D" id="2.130.10.10">
    <property type="entry name" value="YVTN repeat-like/Quinoprotein amine dehydrogenase"/>
    <property type="match status" value="2"/>
</dbReference>
<dbReference type="GeneID" id="8250442"/>
<dbReference type="Pfam" id="PF08662">
    <property type="entry name" value="eIF2A"/>
    <property type="match status" value="2"/>
</dbReference>
<evidence type="ECO:0000313" key="11">
    <source>
        <dbReference type="Proteomes" id="UP000002009"/>
    </source>
</evidence>
<dbReference type="EMBL" id="CP001574">
    <property type="protein sequence ID" value="ACO68377.1"/>
    <property type="molecule type" value="Genomic_DNA"/>
</dbReference>
<comment type="similarity">
    <text evidence="1">Belongs to the WD repeat EIF2A family.</text>
</comment>
<dbReference type="GO" id="GO:0043022">
    <property type="term" value="F:ribosome binding"/>
    <property type="evidence" value="ECO:0007669"/>
    <property type="project" value="TreeGrafter"/>
</dbReference>
<feature type="region of interest" description="Disordered" evidence="8">
    <location>
        <begin position="440"/>
        <end position="546"/>
    </location>
</feature>
<dbReference type="GO" id="GO:0000049">
    <property type="term" value="F:tRNA binding"/>
    <property type="evidence" value="ECO:0007669"/>
    <property type="project" value="TreeGrafter"/>
</dbReference>
<evidence type="ECO:0000256" key="3">
    <source>
        <dbReference type="ARBA" id="ARBA00022540"/>
    </source>
</evidence>
<dbReference type="KEGG" id="mis:MICPUN_55005"/>
<dbReference type="InParanoid" id="C1FDF0"/>
<keyword evidence="11" id="KW-1185">Reference proteome</keyword>
<keyword evidence="7" id="KW-0648">Protein biosynthesis</keyword>